<dbReference type="Proteomes" id="UP001056336">
    <property type="component" value="Chromosome"/>
</dbReference>
<evidence type="ECO:0000313" key="7">
    <source>
        <dbReference type="Proteomes" id="UP001056336"/>
    </source>
</evidence>
<gene>
    <name evidence="6" type="ORF">M6D93_18465</name>
</gene>
<dbReference type="InterPro" id="IPR040999">
    <property type="entry name" value="Mak_N_cap"/>
</dbReference>
<proteinExistence type="predicted"/>
<dbReference type="Pfam" id="PF18085">
    <property type="entry name" value="Mak_N_cap"/>
    <property type="match status" value="1"/>
</dbReference>
<keyword evidence="7" id="KW-1185">Reference proteome</keyword>
<evidence type="ECO:0000256" key="4">
    <source>
        <dbReference type="ARBA" id="ARBA00022840"/>
    </source>
</evidence>
<name>A0ABY4QX60_9ACTN</name>
<dbReference type="EMBL" id="CP097332">
    <property type="protein sequence ID" value="UQX88248.1"/>
    <property type="molecule type" value="Genomic_DNA"/>
</dbReference>
<organism evidence="6 7">
    <name type="scientific">Jatrophihabitans telluris</name>
    <dbReference type="NCBI Taxonomy" id="2038343"/>
    <lineage>
        <taxon>Bacteria</taxon>
        <taxon>Bacillati</taxon>
        <taxon>Actinomycetota</taxon>
        <taxon>Actinomycetes</taxon>
        <taxon>Jatrophihabitantales</taxon>
        <taxon>Jatrophihabitantaceae</taxon>
        <taxon>Jatrophihabitans</taxon>
    </lineage>
</organism>
<evidence type="ECO:0000256" key="2">
    <source>
        <dbReference type="ARBA" id="ARBA00022741"/>
    </source>
</evidence>
<keyword evidence="2" id="KW-0547">Nucleotide-binding</keyword>
<reference evidence="6" key="2">
    <citation type="submission" date="2022-05" db="EMBL/GenBank/DDBJ databases">
        <authorList>
            <person name="Kim J.-S."/>
            <person name="Lee K."/>
            <person name="Suh M."/>
            <person name="Eom M."/>
            <person name="Kim J.-S."/>
            <person name="Kim D.-S."/>
            <person name="Ko S.-H."/>
            <person name="Shin Y."/>
            <person name="Lee J.-S."/>
        </authorList>
    </citation>
    <scope>NUCLEOTIDE SEQUENCE</scope>
    <source>
        <strain evidence="6">N237</strain>
    </source>
</reference>
<sequence length="219" mass="23322">MAVIHNTTLTPTKLELLTAWLPDQPWYQAVDAAPELSRAGGFRLDDPAGQVGIEFMLVVDVATGAAVSYLVPLSYRSERLHPDGVGLIGTTQHGVLGQRWVHDGAHDPVVAAQLLALLQRQAEPQSQSISNTTEPTVIAEFFAPPPIVAHRFSVSEGRQGTEIRAEALDGTAVSMRLERRPRPGSDVDAEADALGRLTGGWTLPDASAVRGLLATSHAG</sequence>
<accession>A0ABY4QX60</accession>
<protein>
    <recommendedName>
        <fullName evidence="5">Maltokinase N-terminal cap domain-containing protein</fullName>
    </recommendedName>
</protein>
<evidence type="ECO:0000259" key="5">
    <source>
        <dbReference type="Pfam" id="PF18085"/>
    </source>
</evidence>
<dbReference type="RefSeq" id="WP_249771565.1">
    <property type="nucleotide sequence ID" value="NZ_CP097332.1"/>
</dbReference>
<feature type="domain" description="Maltokinase N-terminal cap" evidence="5">
    <location>
        <begin position="20"/>
        <end position="107"/>
    </location>
</feature>
<reference evidence="6" key="1">
    <citation type="journal article" date="2018" name="Int. J. Syst. Evol. Microbiol.">
        <title>Jatrophihabitans telluris sp. nov., isolated from sediment soil of lava forest wetlands and the emended description of the genus Jatrophihabitans.</title>
        <authorList>
            <person name="Lee K.C."/>
            <person name="Suh M.K."/>
            <person name="Eom M.K."/>
            <person name="Kim K.K."/>
            <person name="Kim J.S."/>
            <person name="Kim D.S."/>
            <person name="Ko S.H."/>
            <person name="Shin Y.K."/>
            <person name="Lee J.S."/>
        </authorList>
    </citation>
    <scope>NUCLEOTIDE SEQUENCE</scope>
    <source>
        <strain evidence="6">N237</strain>
    </source>
</reference>
<keyword evidence="4" id="KW-0067">ATP-binding</keyword>
<evidence type="ECO:0000313" key="6">
    <source>
        <dbReference type="EMBL" id="UQX88248.1"/>
    </source>
</evidence>
<keyword evidence="1" id="KW-0808">Transferase</keyword>
<evidence type="ECO:0000256" key="3">
    <source>
        <dbReference type="ARBA" id="ARBA00022777"/>
    </source>
</evidence>
<evidence type="ECO:0000256" key="1">
    <source>
        <dbReference type="ARBA" id="ARBA00022679"/>
    </source>
</evidence>
<keyword evidence="3" id="KW-0418">Kinase</keyword>